<evidence type="ECO:0000313" key="8">
    <source>
        <dbReference type="EMBL" id="KAG5669937.1"/>
    </source>
</evidence>
<keyword evidence="6" id="KW-0862">Zinc</keyword>
<evidence type="ECO:0000256" key="4">
    <source>
        <dbReference type="ARBA" id="ARBA00039886"/>
    </source>
</evidence>
<dbReference type="PANTHER" id="PTHR46527">
    <property type="entry name" value="NUCLEOPORIN-LIKE PROTEIN 2"/>
    <property type="match status" value="1"/>
</dbReference>
<dbReference type="PANTHER" id="PTHR46527:SF1">
    <property type="entry name" value="NUCLEOPORIN NUP42"/>
    <property type="match status" value="1"/>
</dbReference>
<keyword evidence="6" id="KW-0863">Zinc-finger</keyword>
<evidence type="ECO:0000256" key="5">
    <source>
        <dbReference type="ARBA" id="ARBA00042384"/>
    </source>
</evidence>
<feature type="domain" description="C3H1-type" evidence="7">
    <location>
        <begin position="1"/>
        <end position="25"/>
    </location>
</feature>
<dbReference type="EMBL" id="JADBJN010000003">
    <property type="protein sequence ID" value="KAG5669937.1"/>
    <property type="molecule type" value="Genomic_DNA"/>
</dbReference>
<keyword evidence="6" id="KW-0479">Metal-binding</keyword>
<dbReference type="OrthoDB" id="20729at2759"/>
<sequence>MVICDYYLRGICRFGNDCWNEHPTKKIDLNNNIDSINKESISKIKPIFSDDKLRVLKTDMKELKNDLRSLFRAFSFSNNSDQEQKNSKSPTIFGSKNNLQIPTSNIPSIKFTIGTSNKKPCEEGKEKHNNRSRYNIYFSREKLIPEVKKLPLSHIETESFEGNLFETNEIKEINMKELISAINKLQDVFNNA</sequence>
<evidence type="ECO:0000259" key="7">
    <source>
        <dbReference type="PROSITE" id="PS50103"/>
    </source>
</evidence>
<dbReference type="PROSITE" id="PS50103">
    <property type="entry name" value="ZF_C3H1"/>
    <property type="match status" value="1"/>
</dbReference>
<gene>
    <name evidence="8" type="ORF">PVAND_000226</name>
</gene>
<dbReference type="GO" id="GO:0031965">
    <property type="term" value="C:nuclear membrane"/>
    <property type="evidence" value="ECO:0007669"/>
    <property type="project" value="UniProtKB-SubCell"/>
</dbReference>
<comment type="subcellular location">
    <subcellularLocation>
        <location evidence="1">Nucleus membrane</location>
        <topology evidence="1">Peripheral membrane protein</topology>
        <orientation evidence="1">Cytoplasmic side</orientation>
    </subcellularLocation>
</comment>
<dbReference type="Proteomes" id="UP001107558">
    <property type="component" value="Chromosome 3"/>
</dbReference>
<dbReference type="InterPro" id="IPR000571">
    <property type="entry name" value="Znf_CCCH"/>
</dbReference>
<reference evidence="8" key="1">
    <citation type="submission" date="2021-03" db="EMBL/GenBank/DDBJ databases">
        <title>Chromosome level genome of the anhydrobiotic midge Polypedilum vanderplanki.</title>
        <authorList>
            <person name="Yoshida Y."/>
            <person name="Kikawada T."/>
            <person name="Gusev O."/>
        </authorList>
    </citation>
    <scope>NUCLEOTIDE SEQUENCE</scope>
    <source>
        <strain evidence="8">NIAS01</strain>
        <tissue evidence="8">Whole body or cell culture</tissue>
    </source>
</reference>
<evidence type="ECO:0000256" key="3">
    <source>
        <dbReference type="ARBA" id="ARBA00037262"/>
    </source>
</evidence>
<evidence type="ECO:0000256" key="6">
    <source>
        <dbReference type="PROSITE-ProRule" id="PRU00723"/>
    </source>
</evidence>
<feature type="zinc finger region" description="C3H1-type" evidence="6">
    <location>
        <begin position="1"/>
        <end position="25"/>
    </location>
</feature>
<comment type="function">
    <text evidence="3">Required for the export of mRNAs containing poly(A) tails from the nucleus into the cytoplasm.</text>
</comment>
<comment type="caution">
    <text evidence="8">The sequence shown here is derived from an EMBL/GenBank/DDBJ whole genome shotgun (WGS) entry which is preliminary data.</text>
</comment>
<proteinExistence type="predicted"/>
<evidence type="ECO:0000256" key="2">
    <source>
        <dbReference type="ARBA" id="ARBA00023242"/>
    </source>
</evidence>
<dbReference type="AlphaFoldDB" id="A0A9J6BJ68"/>
<dbReference type="InterPro" id="IPR051767">
    <property type="entry name" value="Nucleoporin_NUP42"/>
</dbReference>
<protein>
    <recommendedName>
        <fullName evidence="4">Nucleoporin NUP42</fullName>
    </recommendedName>
    <alternativeName>
        <fullName evidence="5">Nucleoporin-like protein 2</fullName>
    </alternativeName>
</protein>
<accession>A0A9J6BJ68</accession>
<evidence type="ECO:0000313" key="9">
    <source>
        <dbReference type="Proteomes" id="UP001107558"/>
    </source>
</evidence>
<evidence type="ECO:0000256" key="1">
    <source>
        <dbReference type="ARBA" id="ARBA00004335"/>
    </source>
</evidence>
<name>A0A9J6BJ68_POLVA</name>
<organism evidence="8 9">
    <name type="scientific">Polypedilum vanderplanki</name>
    <name type="common">Sleeping chironomid midge</name>
    <dbReference type="NCBI Taxonomy" id="319348"/>
    <lineage>
        <taxon>Eukaryota</taxon>
        <taxon>Metazoa</taxon>
        <taxon>Ecdysozoa</taxon>
        <taxon>Arthropoda</taxon>
        <taxon>Hexapoda</taxon>
        <taxon>Insecta</taxon>
        <taxon>Pterygota</taxon>
        <taxon>Neoptera</taxon>
        <taxon>Endopterygota</taxon>
        <taxon>Diptera</taxon>
        <taxon>Nematocera</taxon>
        <taxon>Chironomoidea</taxon>
        <taxon>Chironomidae</taxon>
        <taxon>Chironominae</taxon>
        <taxon>Polypedilum</taxon>
        <taxon>Polypedilum</taxon>
    </lineage>
</organism>
<keyword evidence="9" id="KW-1185">Reference proteome</keyword>
<dbReference type="GO" id="GO:0008270">
    <property type="term" value="F:zinc ion binding"/>
    <property type="evidence" value="ECO:0007669"/>
    <property type="project" value="UniProtKB-KW"/>
</dbReference>
<keyword evidence="2" id="KW-0539">Nucleus</keyword>